<dbReference type="InterPro" id="IPR015919">
    <property type="entry name" value="Cadherin-like_sf"/>
</dbReference>
<protein>
    <submittedName>
        <fullName evidence="12">Protocadherin-15</fullName>
    </submittedName>
</protein>
<dbReference type="CDD" id="cd11304">
    <property type="entry name" value="Cadherin_repeat"/>
    <property type="match status" value="1"/>
</dbReference>
<comment type="subcellular location">
    <subcellularLocation>
        <location evidence="1">Membrane</location>
    </subcellularLocation>
</comment>
<evidence type="ECO:0000256" key="7">
    <source>
        <dbReference type="PROSITE-ProRule" id="PRU00043"/>
    </source>
</evidence>
<dbReference type="GO" id="GO:0007156">
    <property type="term" value="P:homophilic cell adhesion via plasma membrane adhesion molecules"/>
    <property type="evidence" value="ECO:0007669"/>
    <property type="project" value="InterPro"/>
</dbReference>
<dbReference type="InterPro" id="IPR002126">
    <property type="entry name" value="Cadherin-like_dom"/>
</dbReference>
<evidence type="ECO:0000313" key="13">
    <source>
        <dbReference type="Proteomes" id="UP000596742"/>
    </source>
</evidence>
<dbReference type="GO" id="GO:0005509">
    <property type="term" value="F:calcium ion binding"/>
    <property type="evidence" value="ECO:0007669"/>
    <property type="project" value="UniProtKB-UniRule"/>
</dbReference>
<dbReference type="Gene3D" id="2.60.40.60">
    <property type="entry name" value="Cadherins"/>
    <property type="match status" value="2"/>
</dbReference>
<dbReference type="EMBL" id="UYJE01002422">
    <property type="protein sequence ID" value="VDI10650.1"/>
    <property type="molecule type" value="Genomic_DNA"/>
</dbReference>
<feature type="compositionally biased region" description="Basic and acidic residues" evidence="8">
    <location>
        <begin position="514"/>
        <end position="528"/>
    </location>
</feature>
<evidence type="ECO:0000256" key="2">
    <source>
        <dbReference type="ARBA" id="ARBA00022692"/>
    </source>
</evidence>
<feature type="chain" id="PRO_5032925306" evidence="10">
    <location>
        <begin position="20"/>
        <end position="528"/>
    </location>
</feature>
<keyword evidence="4 7" id="KW-0106">Calcium</keyword>
<reference evidence="12" key="1">
    <citation type="submission" date="2018-11" db="EMBL/GenBank/DDBJ databases">
        <authorList>
            <person name="Alioto T."/>
            <person name="Alioto T."/>
        </authorList>
    </citation>
    <scope>NUCLEOTIDE SEQUENCE</scope>
</reference>
<dbReference type="Proteomes" id="UP000596742">
    <property type="component" value="Unassembled WGS sequence"/>
</dbReference>
<dbReference type="GO" id="GO:0005886">
    <property type="term" value="C:plasma membrane"/>
    <property type="evidence" value="ECO:0007669"/>
    <property type="project" value="InterPro"/>
</dbReference>
<feature type="domain" description="Cadherin" evidence="11">
    <location>
        <begin position="173"/>
        <end position="293"/>
    </location>
</feature>
<dbReference type="PROSITE" id="PS50268">
    <property type="entry name" value="CADHERIN_2"/>
    <property type="match status" value="2"/>
</dbReference>
<feature type="transmembrane region" description="Helical" evidence="9">
    <location>
        <begin position="443"/>
        <end position="466"/>
    </location>
</feature>
<feature type="region of interest" description="Disordered" evidence="8">
    <location>
        <begin position="477"/>
        <end position="528"/>
    </location>
</feature>
<feature type="compositionally biased region" description="Polar residues" evidence="8">
    <location>
        <begin position="477"/>
        <end position="488"/>
    </location>
</feature>
<keyword evidence="13" id="KW-1185">Reference proteome</keyword>
<comment type="caution">
    <text evidence="12">The sequence shown here is derived from an EMBL/GenBank/DDBJ whole genome shotgun (WGS) entry which is preliminary data.</text>
</comment>
<evidence type="ECO:0000313" key="12">
    <source>
        <dbReference type="EMBL" id="VDI10650.1"/>
    </source>
</evidence>
<evidence type="ECO:0000256" key="3">
    <source>
        <dbReference type="ARBA" id="ARBA00022737"/>
    </source>
</evidence>
<dbReference type="Pfam" id="PF00028">
    <property type="entry name" value="Cadherin"/>
    <property type="match status" value="1"/>
</dbReference>
<feature type="domain" description="Cadherin" evidence="11">
    <location>
        <begin position="52"/>
        <end position="172"/>
    </location>
</feature>
<evidence type="ECO:0000259" key="11">
    <source>
        <dbReference type="PROSITE" id="PS50268"/>
    </source>
</evidence>
<evidence type="ECO:0000256" key="5">
    <source>
        <dbReference type="ARBA" id="ARBA00022989"/>
    </source>
</evidence>
<sequence length="528" mass="57522">MKTLQCFLFLILLFEYTDSQTAPCESTAVFGNSGGTPTIVVSLTEASAADLATNPDSYIADTKINGILGGSSSSTGITLQIATSSGTPRNINVTTQFSLESRTISPPENTFSERAFVRLIKPLNRDGQTATTFDDTDVIEMQVQCTRVGSTSSTFFLLTVDVQDINDNSPIFSGTPYYVSVNELTPIGTTIFRGIAAYDLDANTNKDIHFGIMPGDGVTQPTTGLHDATDKFQIATPRLGDITIKSTLDFEKVKKYVFRISATDQATNSSLRHTSTVTMTIDVSDGDDLGPVFYYNGCFQVDDVCFNPTYMSEISRHSTATQLILRGAENQSIINSIIARDQDTLNARIQLSIVETLPPGYKDKFTLINTTNTGTFSSVAVTQIEPLGSSDVNILKIIIKATELTDNRLFSRAVVDVHIYPSNSSCLEKDNVNTCTMKSCSNVASIVGAVLGILLAIVITILVILIMKLRNQGCSKEQQTPMQQNNGLSLGHTVESRQSSSEYDEIGMRSPANHYDELHNDHQYMEPS</sequence>
<keyword evidence="10" id="KW-0732">Signal</keyword>
<dbReference type="InterPro" id="IPR020894">
    <property type="entry name" value="Cadherin_CS"/>
</dbReference>
<keyword evidence="5 9" id="KW-1133">Transmembrane helix</keyword>
<evidence type="ECO:0000256" key="4">
    <source>
        <dbReference type="ARBA" id="ARBA00022837"/>
    </source>
</evidence>
<dbReference type="PROSITE" id="PS00232">
    <property type="entry name" value="CADHERIN_1"/>
    <property type="match status" value="1"/>
</dbReference>
<evidence type="ECO:0000256" key="8">
    <source>
        <dbReference type="SAM" id="MobiDB-lite"/>
    </source>
</evidence>
<dbReference type="SUPFAM" id="SSF49313">
    <property type="entry name" value="Cadherin-like"/>
    <property type="match status" value="1"/>
</dbReference>
<evidence type="ECO:0000256" key="1">
    <source>
        <dbReference type="ARBA" id="ARBA00004370"/>
    </source>
</evidence>
<organism evidence="12 13">
    <name type="scientific">Mytilus galloprovincialis</name>
    <name type="common">Mediterranean mussel</name>
    <dbReference type="NCBI Taxonomy" id="29158"/>
    <lineage>
        <taxon>Eukaryota</taxon>
        <taxon>Metazoa</taxon>
        <taxon>Spiralia</taxon>
        <taxon>Lophotrochozoa</taxon>
        <taxon>Mollusca</taxon>
        <taxon>Bivalvia</taxon>
        <taxon>Autobranchia</taxon>
        <taxon>Pteriomorphia</taxon>
        <taxon>Mytilida</taxon>
        <taxon>Mytiloidea</taxon>
        <taxon>Mytilidae</taxon>
        <taxon>Mytilinae</taxon>
        <taxon>Mytilus</taxon>
    </lineage>
</organism>
<keyword evidence="6 9" id="KW-0472">Membrane</keyword>
<keyword evidence="2 9" id="KW-0812">Transmembrane</keyword>
<dbReference type="OrthoDB" id="6139460at2759"/>
<dbReference type="SMART" id="SM00112">
    <property type="entry name" value="CA"/>
    <property type="match status" value="2"/>
</dbReference>
<evidence type="ECO:0000256" key="10">
    <source>
        <dbReference type="SAM" id="SignalP"/>
    </source>
</evidence>
<dbReference type="AlphaFoldDB" id="A0A8B6CWR6"/>
<dbReference type="PRINTS" id="PR00205">
    <property type="entry name" value="CADHERIN"/>
</dbReference>
<dbReference type="PANTHER" id="PTHR24026:SF51">
    <property type="entry name" value="PROTOCADHERIN-LIKE WING POLARITY PROTEIN STAN"/>
    <property type="match status" value="1"/>
</dbReference>
<keyword evidence="3" id="KW-0677">Repeat</keyword>
<dbReference type="PANTHER" id="PTHR24026">
    <property type="entry name" value="FAT ATYPICAL CADHERIN-RELATED"/>
    <property type="match status" value="1"/>
</dbReference>
<evidence type="ECO:0000256" key="9">
    <source>
        <dbReference type="SAM" id="Phobius"/>
    </source>
</evidence>
<name>A0A8B6CWR6_MYTGA</name>
<gene>
    <name evidence="12" type="ORF">MGAL_10B059698</name>
</gene>
<evidence type="ECO:0000256" key="6">
    <source>
        <dbReference type="ARBA" id="ARBA00023136"/>
    </source>
</evidence>
<feature type="signal peptide" evidence="10">
    <location>
        <begin position="1"/>
        <end position="19"/>
    </location>
</feature>
<proteinExistence type="predicted"/>
<accession>A0A8B6CWR6</accession>